<dbReference type="Gene3D" id="1.20.120.330">
    <property type="entry name" value="Nucleotidyltransferases domain 2"/>
    <property type="match status" value="1"/>
</dbReference>
<dbReference type="OrthoDB" id="3246731at2759"/>
<evidence type="ECO:0000313" key="2">
    <source>
        <dbReference type="EMBL" id="KAE9384975.1"/>
    </source>
</evidence>
<proteinExistence type="predicted"/>
<dbReference type="Proteomes" id="UP000799118">
    <property type="component" value="Unassembled WGS sequence"/>
</dbReference>
<keyword evidence="1" id="KW-0175">Coiled coil</keyword>
<dbReference type="EMBL" id="ML770048">
    <property type="protein sequence ID" value="KAE9384975.1"/>
    <property type="molecule type" value="Genomic_DNA"/>
</dbReference>
<organism evidence="2 3">
    <name type="scientific">Gymnopus androsaceus JB14</name>
    <dbReference type="NCBI Taxonomy" id="1447944"/>
    <lineage>
        <taxon>Eukaryota</taxon>
        <taxon>Fungi</taxon>
        <taxon>Dikarya</taxon>
        <taxon>Basidiomycota</taxon>
        <taxon>Agaricomycotina</taxon>
        <taxon>Agaricomycetes</taxon>
        <taxon>Agaricomycetidae</taxon>
        <taxon>Agaricales</taxon>
        <taxon>Marasmiineae</taxon>
        <taxon>Omphalotaceae</taxon>
        <taxon>Gymnopus</taxon>
    </lineage>
</organism>
<evidence type="ECO:0000313" key="3">
    <source>
        <dbReference type="Proteomes" id="UP000799118"/>
    </source>
</evidence>
<reference evidence="2" key="1">
    <citation type="journal article" date="2019" name="Environ. Microbiol.">
        <title>Fungal ecological strategies reflected in gene transcription - a case study of two litter decomposers.</title>
        <authorList>
            <person name="Barbi F."/>
            <person name="Kohler A."/>
            <person name="Barry K."/>
            <person name="Baskaran P."/>
            <person name="Daum C."/>
            <person name="Fauchery L."/>
            <person name="Ihrmark K."/>
            <person name="Kuo A."/>
            <person name="LaButti K."/>
            <person name="Lipzen A."/>
            <person name="Morin E."/>
            <person name="Grigoriev I.V."/>
            <person name="Henrissat B."/>
            <person name="Lindahl B."/>
            <person name="Martin F."/>
        </authorList>
    </citation>
    <scope>NUCLEOTIDE SEQUENCE</scope>
    <source>
        <strain evidence="2">JB14</strain>
    </source>
</reference>
<feature type="coiled-coil region" evidence="1">
    <location>
        <begin position="109"/>
        <end position="186"/>
    </location>
</feature>
<gene>
    <name evidence="2" type="ORF">BT96DRAFT_1007494</name>
</gene>
<sequence>MDEYHANQGEDWIADKVSSKFAFEAMCQEKSFVPLDIWKAGPATTDLVESAHWSVYLEGLECSLTSAVEKGEHVLRMSSSNMYLRTGIYTTNTPNDGLHAALVSHRRKAKAETKRMDREDKQIVSLKEKLANAKAKADKAAEKLAQLESIPTSTPSSNIATVRSLLEKAQKAYSVVQEKLHEVLQKGCGSGTVTFSESQ</sequence>
<dbReference type="AlphaFoldDB" id="A0A6A4GI97"/>
<protein>
    <submittedName>
        <fullName evidence="2">Uncharacterized protein</fullName>
    </submittedName>
</protein>
<keyword evidence="3" id="KW-1185">Reference proteome</keyword>
<name>A0A6A4GI97_9AGAR</name>
<evidence type="ECO:0000256" key="1">
    <source>
        <dbReference type="SAM" id="Coils"/>
    </source>
</evidence>
<accession>A0A6A4GI97</accession>